<dbReference type="PROSITE" id="PS00170">
    <property type="entry name" value="CSA_PPIASE_1"/>
    <property type="match status" value="1"/>
</dbReference>
<organism evidence="7 8">
    <name type="scientific">Solitalea agri</name>
    <dbReference type="NCBI Taxonomy" id="2953739"/>
    <lineage>
        <taxon>Bacteria</taxon>
        <taxon>Pseudomonadati</taxon>
        <taxon>Bacteroidota</taxon>
        <taxon>Sphingobacteriia</taxon>
        <taxon>Sphingobacteriales</taxon>
        <taxon>Sphingobacteriaceae</taxon>
        <taxon>Solitalea</taxon>
    </lineage>
</organism>
<evidence type="ECO:0000313" key="8">
    <source>
        <dbReference type="Proteomes" id="UP001155182"/>
    </source>
</evidence>
<evidence type="ECO:0000256" key="1">
    <source>
        <dbReference type="ARBA" id="ARBA00007365"/>
    </source>
</evidence>
<evidence type="ECO:0000256" key="4">
    <source>
        <dbReference type="ARBA" id="ARBA00023235"/>
    </source>
</evidence>
<dbReference type="Pfam" id="PF00160">
    <property type="entry name" value="Pro_isomerase"/>
    <property type="match status" value="1"/>
</dbReference>
<sequence>MRNLFLFVIALLSFTSSDLFAQKKQKNYYVKLSTDSGSCIIRLYNSTPLHRDNFIKLTEQHFYDSLLFHRVIKGFMIQGGDPTSKNATSDKTLGDGDVGYTVPAEFKDSLFHRKGVLAAARDNNPAKASSGCQFYIVQGKKYTEADIDRVEQKRLNGYKIPAYQREIYKTEGGTPFLDQNYTVYGEVAEGLEMVDKIASTKTDKSDRPVQDIRMKVELLSKKEVRRFEKKLKKEKKPISAL</sequence>
<protein>
    <recommendedName>
        <fullName evidence="2">peptidylprolyl isomerase</fullName>
        <ecNumber evidence="2">5.2.1.8</ecNumber>
    </recommendedName>
</protein>
<dbReference type="Proteomes" id="UP001155182">
    <property type="component" value="Unassembled WGS sequence"/>
</dbReference>
<dbReference type="SUPFAM" id="SSF50891">
    <property type="entry name" value="Cyclophilin-like"/>
    <property type="match status" value="1"/>
</dbReference>
<feature type="chain" id="PRO_5040898312" description="peptidylprolyl isomerase" evidence="5">
    <location>
        <begin position="22"/>
        <end position="241"/>
    </location>
</feature>
<feature type="domain" description="PPIase cyclophilin-type" evidence="6">
    <location>
        <begin position="33"/>
        <end position="214"/>
    </location>
</feature>
<evidence type="ECO:0000313" key="7">
    <source>
        <dbReference type="EMBL" id="MCO4292800.1"/>
    </source>
</evidence>
<feature type="signal peptide" evidence="5">
    <location>
        <begin position="1"/>
        <end position="21"/>
    </location>
</feature>
<dbReference type="PANTHER" id="PTHR45625:SF4">
    <property type="entry name" value="PEPTIDYLPROLYL ISOMERASE DOMAIN AND WD REPEAT-CONTAINING PROTEIN 1"/>
    <property type="match status" value="1"/>
</dbReference>
<dbReference type="InterPro" id="IPR044666">
    <property type="entry name" value="Cyclophilin_A-like"/>
</dbReference>
<dbReference type="CDD" id="cd00317">
    <property type="entry name" value="cyclophilin"/>
    <property type="match status" value="1"/>
</dbReference>
<comment type="caution">
    <text evidence="7">The sequence shown here is derived from an EMBL/GenBank/DDBJ whole genome shotgun (WGS) entry which is preliminary data.</text>
</comment>
<evidence type="ECO:0000256" key="2">
    <source>
        <dbReference type="ARBA" id="ARBA00013194"/>
    </source>
</evidence>
<evidence type="ECO:0000256" key="5">
    <source>
        <dbReference type="SAM" id="SignalP"/>
    </source>
</evidence>
<comment type="similarity">
    <text evidence="1">Belongs to the cyclophilin-type PPIase family.</text>
</comment>
<dbReference type="Gene3D" id="2.40.100.10">
    <property type="entry name" value="Cyclophilin-like"/>
    <property type="match status" value="1"/>
</dbReference>
<keyword evidence="5" id="KW-0732">Signal</keyword>
<dbReference type="InterPro" id="IPR029000">
    <property type="entry name" value="Cyclophilin-like_dom_sf"/>
</dbReference>
<keyword evidence="4 7" id="KW-0413">Isomerase</keyword>
<dbReference type="PANTHER" id="PTHR45625">
    <property type="entry name" value="PEPTIDYL-PROLYL CIS-TRANS ISOMERASE-RELATED"/>
    <property type="match status" value="1"/>
</dbReference>
<dbReference type="EMBL" id="JAMWYS010000028">
    <property type="protein sequence ID" value="MCO4292800.1"/>
    <property type="molecule type" value="Genomic_DNA"/>
</dbReference>
<name>A0A9X2F247_9SPHI</name>
<dbReference type="GO" id="GO:0003755">
    <property type="term" value="F:peptidyl-prolyl cis-trans isomerase activity"/>
    <property type="evidence" value="ECO:0007669"/>
    <property type="project" value="UniProtKB-KW"/>
</dbReference>
<accession>A0A9X2F247</accession>
<dbReference type="InterPro" id="IPR020892">
    <property type="entry name" value="Cyclophilin-type_PPIase_CS"/>
</dbReference>
<keyword evidence="3" id="KW-0697">Rotamase</keyword>
<dbReference type="InterPro" id="IPR002130">
    <property type="entry name" value="Cyclophilin-type_PPIase_dom"/>
</dbReference>
<dbReference type="EC" id="5.2.1.8" evidence="2"/>
<evidence type="ECO:0000256" key="3">
    <source>
        <dbReference type="ARBA" id="ARBA00023110"/>
    </source>
</evidence>
<gene>
    <name evidence="7" type="ORF">NF867_08010</name>
</gene>
<reference evidence="7" key="1">
    <citation type="submission" date="2022-06" db="EMBL/GenBank/DDBJ databases">
        <title>Solitalea sp. MAHUQ-68 isolated from rhizospheric soil.</title>
        <authorList>
            <person name="Huq M.A."/>
        </authorList>
    </citation>
    <scope>NUCLEOTIDE SEQUENCE</scope>
    <source>
        <strain evidence="7">MAHUQ-68</strain>
    </source>
</reference>
<dbReference type="GO" id="GO:0006457">
    <property type="term" value="P:protein folding"/>
    <property type="evidence" value="ECO:0007669"/>
    <property type="project" value="InterPro"/>
</dbReference>
<dbReference type="AlphaFoldDB" id="A0A9X2F247"/>
<keyword evidence="8" id="KW-1185">Reference proteome</keyword>
<proteinExistence type="inferred from homology"/>
<dbReference type="RefSeq" id="WP_252587293.1">
    <property type="nucleotide sequence ID" value="NZ_JAMWYS010000028.1"/>
</dbReference>
<dbReference type="PROSITE" id="PS50072">
    <property type="entry name" value="CSA_PPIASE_2"/>
    <property type="match status" value="1"/>
</dbReference>
<evidence type="ECO:0000259" key="6">
    <source>
        <dbReference type="PROSITE" id="PS50072"/>
    </source>
</evidence>